<dbReference type="Proteomes" id="UP001597079">
    <property type="component" value="Unassembled WGS sequence"/>
</dbReference>
<dbReference type="InterPro" id="IPR003594">
    <property type="entry name" value="HATPase_dom"/>
</dbReference>
<evidence type="ECO:0000256" key="1">
    <source>
        <dbReference type="ARBA" id="ARBA00000085"/>
    </source>
</evidence>
<dbReference type="Gene3D" id="2.10.70.100">
    <property type="match status" value="1"/>
</dbReference>
<dbReference type="InterPro" id="IPR004358">
    <property type="entry name" value="Sig_transdc_His_kin-like_C"/>
</dbReference>
<sequence>MKDQSLKLAEKECSKLRRALQFAGVGLWELDLDTHVSVWSEETYHIFGLKPSHEPIPLHAILQMILPEDATVVRSAIAKARAERIDVKYRMKRDDGSIRFLHAQATAAPTPASRVIAGIVQDISAQKEAEQKLEDIQSSHKFITENTTDEAMMKIEKLSAVGQLAAGIAHEVRNPLTALKGFTQILHATAMGDQRRYCDIMRGELDRIEMILNELLLLAKPHVINIQPTNMKYILEEVTTLLYAQAALNNVVMKTEIGNKIPLVACDANQLKQVLINVMQNAIEAMPHGGDMVLKLTADEGNVHLACIDNGQGIPADRLNQLGKPFFSTKSKGTGLGFMISRKIIEAHGGDIQVASEVGKGTTVRIVLPAHT</sequence>
<keyword evidence="7 11" id="KW-0067">ATP-binding</keyword>
<dbReference type="SUPFAM" id="SSF55874">
    <property type="entry name" value="ATPase domain of HSP90 chaperone/DNA topoisomerase II/histidine kinase"/>
    <property type="match status" value="1"/>
</dbReference>
<dbReference type="InterPro" id="IPR003661">
    <property type="entry name" value="HisK_dim/P_dom"/>
</dbReference>
<protein>
    <recommendedName>
        <fullName evidence="2">histidine kinase</fullName>
        <ecNumber evidence="2">2.7.13.3</ecNumber>
    </recommendedName>
</protein>
<keyword evidence="3" id="KW-0597">Phosphoprotein</keyword>
<keyword evidence="5" id="KW-0547">Nucleotide-binding</keyword>
<dbReference type="SUPFAM" id="SSF47384">
    <property type="entry name" value="Homodimeric domain of signal transducing histidine kinase"/>
    <property type="match status" value="1"/>
</dbReference>
<accession>A0ABW4JAT6</accession>
<dbReference type="InterPro" id="IPR036890">
    <property type="entry name" value="HATPase_C_sf"/>
</dbReference>
<dbReference type="PRINTS" id="PR00344">
    <property type="entry name" value="BCTRLSENSOR"/>
</dbReference>
<dbReference type="NCBIfam" id="TIGR00229">
    <property type="entry name" value="sensory_box"/>
    <property type="match status" value="1"/>
</dbReference>
<dbReference type="PANTHER" id="PTHR43065">
    <property type="entry name" value="SENSOR HISTIDINE KINASE"/>
    <property type="match status" value="1"/>
</dbReference>
<evidence type="ECO:0000313" key="12">
    <source>
        <dbReference type="Proteomes" id="UP001597079"/>
    </source>
</evidence>
<keyword evidence="8" id="KW-0902">Two-component regulatory system</keyword>
<name>A0ABW4JAT6_9BACL</name>
<evidence type="ECO:0000256" key="3">
    <source>
        <dbReference type="ARBA" id="ARBA00022553"/>
    </source>
</evidence>
<evidence type="ECO:0000256" key="8">
    <source>
        <dbReference type="ARBA" id="ARBA00023012"/>
    </source>
</evidence>
<dbReference type="SMART" id="SM00388">
    <property type="entry name" value="HisKA"/>
    <property type="match status" value="1"/>
</dbReference>
<dbReference type="PANTHER" id="PTHR43065:SF10">
    <property type="entry name" value="PEROXIDE STRESS-ACTIVATED HISTIDINE KINASE MAK3"/>
    <property type="match status" value="1"/>
</dbReference>
<dbReference type="EMBL" id="JBHUCX010000004">
    <property type="protein sequence ID" value="MFD1673452.1"/>
    <property type="molecule type" value="Genomic_DNA"/>
</dbReference>
<dbReference type="InterPro" id="IPR013655">
    <property type="entry name" value="PAS_fold_3"/>
</dbReference>
<reference evidence="12" key="1">
    <citation type="journal article" date="2019" name="Int. J. Syst. Evol. Microbiol.">
        <title>The Global Catalogue of Microorganisms (GCM) 10K type strain sequencing project: providing services to taxonomists for standard genome sequencing and annotation.</title>
        <authorList>
            <consortium name="The Broad Institute Genomics Platform"/>
            <consortium name="The Broad Institute Genome Sequencing Center for Infectious Disease"/>
            <person name="Wu L."/>
            <person name="Ma J."/>
        </authorList>
    </citation>
    <scope>NUCLEOTIDE SEQUENCE [LARGE SCALE GENOMIC DNA]</scope>
    <source>
        <strain evidence="12">CGMCC 1.12286</strain>
    </source>
</reference>
<dbReference type="PROSITE" id="PS50109">
    <property type="entry name" value="HIS_KIN"/>
    <property type="match status" value="1"/>
</dbReference>
<evidence type="ECO:0000256" key="5">
    <source>
        <dbReference type="ARBA" id="ARBA00022741"/>
    </source>
</evidence>
<dbReference type="Gene3D" id="3.30.450.20">
    <property type="entry name" value="PAS domain"/>
    <property type="match status" value="1"/>
</dbReference>
<dbReference type="Gene3D" id="3.30.565.10">
    <property type="entry name" value="Histidine kinase-like ATPase, C-terminal domain"/>
    <property type="match status" value="1"/>
</dbReference>
<evidence type="ECO:0000256" key="7">
    <source>
        <dbReference type="ARBA" id="ARBA00022840"/>
    </source>
</evidence>
<dbReference type="EC" id="2.7.13.3" evidence="2"/>
<dbReference type="SUPFAM" id="SSF55785">
    <property type="entry name" value="PYP-like sensor domain (PAS domain)"/>
    <property type="match status" value="1"/>
</dbReference>
<keyword evidence="4" id="KW-0808">Transferase</keyword>
<feature type="domain" description="PAC" evidence="10">
    <location>
        <begin position="85"/>
        <end position="135"/>
    </location>
</feature>
<dbReference type="InterPro" id="IPR036097">
    <property type="entry name" value="HisK_dim/P_sf"/>
</dbReference>
<keyword evidence="12" id="KW-1185">Reference proteome</keyword>
<dbReference type="InterPro" id="IPR005467">
    <property type="entry name" value="His_kinase_dom"/>
</dbReference>
<dbReference type="Pfam" id="PF02518">
    <property type="entry name" value="HATPase_c"/>
    <property type="match status" value="1"/>
</dbReference>
<evidence type="ECO:0000259" key="9">
    <source>
        <dbReference type="PROSITE" id="PS50109"/>
    </source>
</evidence>
<dbReference type="CDD" id="cd00082">
    <property type="entry name" value="HisKA"/>
    <property type="match status" value="1"/>
</dbReference>
<dbReference type="CDD" id="cd00130">
    <property type="entry name" value="PAS"/>
    <property type="match status" value="1"/>
</dbReference>
<dbReference type="InterPro" id="IPR000014">
    <property type="entry name" value="PAS"/>
</dbReference>
<dbReference type="PROSITE" id="PS50113">
    <property type="entry name" value="PAC"/>
    <property type="match status" value="1"/>
</dbReference>
<organism evidence="11 12">
    <name type="scientific">Alicyclobacillus fodiniaquatilis</name>
    <dbReference type="NCBI Taxonomy" id="1661150"/>
    <lineage>
        <taxon>Bacteria</taxon>
        <taxon>Bacillati</taxon>
        <taxon>Bacillota</taxon>
        <taxon>Bacilli</taxon>
        <taxon>Bacillales</taxon>
        <taxon>Alicyclobacillaceae</taxon>
        <taxon>Alicyclobacillus</taxon>
    </lineage>
</organism>
<evidence type="ECO:0000256" key="4">
    <source>
        <dbReference type="ARBA" id="ARBA00022679"/>
    </source>
</evidence>
<evidence type="ECO:0000259" key="10">
    <source>
        <dbReference type="PROSITE" id="PS50113"/>
    </source>
</evidence>
<comment type="catalytic activity">
    <reaction evidence="1">
        <text>ATP + protein L-histidine = ADP + protein N-phospho-L-histidine.</text>
        <dbReference type="EC" id="2.7.13.3"/>
    </reaction>
</comment>
<dbReference type="RefSeq" id="WP_377940843.1">
    <property type="nucleotide sequence ID" value="NZ_JBHUCX010000004.1"/>
</dbReference>
<comment type="caution">
    <text evidence="11">The sequence shown here is derived from an EMBL/GenBank/DDBJ whole genome shotgun (WGS) entry which is preliminary data.</text>
</comment>
<gene>
    <name evidence="11" type="ORF">ACFSB2_01775</name>
</gene>
<evidence type="ECO:0000313" key="11">
    <source>
        <dbReference type="EMBL" id="MFD1673452.1"/>
    </source>
</evidence>
<dbReference type="Pfam" id="PF00512">
    <property type="entry name" value="HisKA"/>
    <property type="match status" value="1"/>
</dbReference>
<evidence type="ECO:0000256" key="2">
    <source>
        <dbReference type="ARBA" id="ARBA00012438"/>
    </source>
</evidence>
<dbReference type="SMART" id="SM00387">
    <property type="entry name" value="HATPase_c"/>
    <property type="match status" value="1"/>
</dbReference>
<proteinExistence type="predicted"/>
<dbReference type="GO" id="GO:0005524">
    <property type="term" value="F:ATP binding"/>
    <property type="evidence" value="ECO:0007669"/>
    <property type="project" value="UniProtKB-KW"/>
</dbReference>
<feature type="domain" description="Histidine kinase" evidence="9">
    <location>
        <begin position="167"/>
        <end position="372"/>
    </location>
</feature>
<dbReference type="Gene3D" id="1.10.287.130">
    <property type="match status" value="1"/>
</dbReference>
<dbReference type="InterPro" id="IPR035965">
    <property type="entry name" value="PAS-like_dom_sf"/>
</dbReference>
<dbReference type="Pfam" id="PF08447">
    <property type="entry name" value="PAS_3"/>
    <property type="match status" value="1"/>
</dbReference>
<evidence type="ECO:0000256" key="6">
    <source>
        <dbReference type="ARBA" id="ARBA00022777"/>
    </source>
</evidence>
<dbReference type="InterPro" id="IPR000700">
    <property type="entry name" value="PAS-assoc_C"/>
</dbReference>
<keyword evidence="6" id="KW-0418">Kinase</keyword>